<feature type="domain" description="Myb-like" evidence="6">
    <location>
        <begin position="91"/>
        <end position="143"/>
    </location>
</feature>
<sequence>MINQSSVALNYITNEINHKYETLSSHVRETLIYACNNFVKGQISYENARQIYQSVDSDISFLVKLQRILTIENEPLPTPETLAYSSKRQFGVRKKSSPWTEIEDLRLVAAIFRYGAKDWRQIAEFVGNDRSSSQCNQRWCRAIDPNISHTPWSSEEDAQLLRAVEILGNKNWCQVAKIMNRRTDLQCRYRYQQITRKNKNIPDKNSDQQSPESDEETPKATTLQEIATQRRSSITIAPFVFPPAPSTIPHISEIPYFLDTSMTPRKDMNVPMLHRLPPLIYNRTKTLA</sequence>
<dbReference type="KEGG" id="tva:4758060"/>
<evidence type="ECO:0000313" key="9">
    <source>
        <dbReference type="Proteomes" id="UP000001542"/>
    </source>
</evidence>
<dbReference type="RefSeq" id="XP_001313170.1">
    <property type="nucleotide sequence ID" value="XM_001313169.1"/>
</dbReference>
<feature type="domain" description="HTH myb-type" evidence="7">
    <location>
        <begin position="91"/>
        <end position="143"/>
    </location>
</feature>
<gene>
    <name evidence="8" type="ORF">TVAG_449770</name>
</gene>
<feature type="domain" description="Myb-like" evidence="6">
    <location>
        <begin position="144"/>
        <end position="195"/>
    </location>
</feature>
<evidence type="ECO:0000256" key="2">
    <source>
        <dbReference type="ARBA" id="ARBA00023125"/>
    </source>
</evidence>
<dbReference type="SMR" id="A2F4C1"/>
<evidence type="ECO:0000313" key="8">
    <source>
        <dbReference type="EMBL" id="EAY00241.1"/>
    </source>
</evidence>
<dbReference type="AlphaFoldDB" id="A2F4C1"/>
<dbReference type="Pfam" id="PF13921">
    <property type="entry name" value="Myb_DNA-bind_6"/>
    <property type="match status" value="1"/>
</dbReference>
<dbReference type="GO" id="GO:0006355">
    <property type="term" value="P:regulation of DNA-templated transcription"/>
    <property type="evidence" value="ECO:0000318"/>
    <property type="project" value="GO_Central"/>
</dbReference>
<dbReference type="Proteomes" id="UP000001542">
    <property type="component" value="Unassembled WGS sequence"/>
</dbReference>
<protein>
    <submittedName>
        <fullName evidence="8">Myb-like DNA-binding domain containing protein</fullName>
    </submittedName>
</protein>
<dbReference type="GO" id="GO:0005634">
    <property type="term" value="C:nucleus"/>
    <property type="evidence" value="ECO:0000318"/>
    <property type="project" value="GO_Central"/>
</dbReference>
<feature type="domain" description="HTH myb-type" evidence="7">
    <location>
        <begin position="144"/>
        <end position="199"/>
    </location>
</feature>
<dbReference type="SMART" id="SM00717">
    <property type="entry name" value="SANT"/>
    <property type="match status" value="2"/>
</dbReference>
<dbReference type="VEuPathDB" id="TrichDB:TVAGG3_0431740"/>
<dbReference type="OrthoDB" id="2143914at2759"/>
<dbReference type="InterPro" id="IPR051575">
    <property type="entry name" value="Myb-like_DNA-bd"/>
</dbReference>
<dbReference type="EMBL" id="DS113608">
    <property type="protein sequence ID" value="EAY00241.1"/>
    <property type="molecule type" value="Genomic_DNA"/>
</dbReference>
<reference evidence="8" key="2">
    <citation type="journal article" date="2007" name="Science">
        <title>Draft genome sequence of the sexually transmitted pathogen Trichomonas vaginalis.</title>
        <authorList>
            <person name="Carlton J.M."/>
            <person name="Hirt R.P."/>
            <person name="Silva J.C."/>
            <person name="Delcher A.L."/>
            <person name="Schatz M."/>
            <person name="Zhao Q."/>
            <person name="Wortman J.R."/>
            <person name="Bidwell S.L."/>
            <person name="Alsmark U.C.M."/>
            <person name="Besteiro S."/>
            <person name="Sicheritz-Ponten T."/>
            <person name="Noel C.J."/>
            <person name="Dacks J.B."/>
            <person name="Foster P.G."/>
            <person name="Simillion C."/>
            <person name="Van de Peer Y."/>
            <person name="Miranda-Saavedra D."/>
            <person name="Barton G.J."/>
            <person name="Westrop G.D."/>
            <person name="Mueller S."/>
            <person name="Dessi D."/>
            <person name="Fiori P.L."/>
            <person name="Ren Q."/>
            <person name="Paulsen I."/>
            <person name="Zhang H."/>
            <person name="Bastida-Corcuera F.D."/>
            <person name="Simoes-Barbosa A."/>
            <person name="Brown M.T."/>
            <person name="Hayes R.D."/>
            <person name="Mukherjee M."/>
            <person name="Okumura C.Y."/>
            <person name="Schneider R."/>
            <person name="Smith A.J."/>
            <person name="Vanacova S."/>
            <person name="Villalvazo M."/>
            <person name="Haas B.J."/>
            <person name="Pertea M."/>
            <person name="Feldblyum T.V."/>
            <person name="Utterback T.R."/>
            <person name="Shu C.L."/>
            <person name="Osoegawa K."/>
            <person name="de Jong P.J."/>
            <person name="Hrdy I."/>
            <person name="Horvathova L."/>
            <person name="Zubacova Z."/>
            <person name="Dolezal P."/>
            <person name="Malik S.B."/>
            <person name="Logsdon J.M. Jr."/>
            <person name="Henze K."/>
            <person name="Gupta A."/>
            <person name="Wang C.C."/>
            <person name="Dunne R.L."/>
            <person name="Upcroft J.A."/>
            <person name="Upcroft P."/>
            <person name="White O."/>
            <person name="Salzberg S.L."/>
            <person name="Tang P."/>
            <person name="Chiu C.-H."/>
            <person name="Lee Y.-S."/>
            <person name="Embley T.M."/>
            <person name="Coombs G.H."/>
            <person name="Mottram J.C."/>
            <person name="Tachezy J."/>
            <person name="Fraser-Liggett C.M."/>
            <person name="Johnson P.J."/>
        </authorList>
    </citation>
    <scope>NUCLEOTIDE SEQUENCE [LARGE SCALE GENOMIC DNA]</scope>
    <source>
        <strain evidence="8">G3</strain>
    </source>
</reference>
<dbReference type="VEuPathDB" id="TrichDB:TVAG_449770"/>
<dbReference type="InterPro" id="IPR001005">
    <property type="entry name" value="SANT/Myb"/>
</dbReference>
<keyword evidence="2 8" id="KW-0238">DNA-binding</keyword>
<dbReference type="PROSITE" id="PS50090">
    <property type="entry name" value="MYB_LIKE"/>
    <property type="match status" value="2"/>
</dbReference>
<dbReference type="SUPFAM" id="SSF46689">
    <property type="entry name" value="Homeodomain-like"/>
    <property type="match status" value="2"/>
</dbReference>
<dbReference type="PANTHER" id="PTHR46621:SF1">
    <property type="entry name" value="SNRNA-ACTIVATING PROTEIN COMPLEX SUBUNIT 4"/>
    <property type="match status" value="1"/>
</dbReference>
<reference evidence="8" key="1">
    <citation type="submission" date="2006-10" db="EMBL/GenBank/DDBJ databases">
        <authorList>
            <person name="Amadeo P."/>
            <person name="Zhao Q."/>
            <person name="Wortman J."/>
            <person name="Fraser-Liggett C."/>
            <person name="Carlton J."/>
        </authorList>
    </citation>
    <scope>NUCLEOTIDE SEQUENCE</scope>
    <source>
        <strain evidence="8">G3</strain>
    </source>
</reference>
<dbReference type="InParanoid" id="A2F4C1"/>
<name>A2F4C1_TRIV3</name>
<dbReference type="Gene3D" id="1.10.10.60">
    <property type="entry name" value="Homeodomain-like"/>
    <property type="match status" value="2"/>
</dbReference>
<proteinExistence type="predicted"/>
<dbReference type="InterPro" id="IPR017930">
    <property type="entry name" value="Myb_dom"/>
</dbReference>
<evidence type="ECO:0000256" key="4">
    <source>
        <dbReference type="ARBA" id="ARBA00023242"/>
    </source>
</evidence>
<keyword evidence="9" id="KW-1185">Reference proteome</keyword>
<evidence type="ECO:0000259" key="7">
    <source>
        <dbReference type="PROSITE" id="PS51294"/>
    </source>
</evidence>
<keyword evidence="3" id="KW-0804">Transcription</keyword>
<organism evidence="8 9">
    <name type="scientific">Trichomonas vaginalis (strain ATCC PRA-98 / G3)</name>
    <dbReference type="NCBI Taxonomy" id="412133"/>
    <lineage>
        <taxon>Eukaryota</taxon>
        <taxon>Metamonada</taxon>
        <taxon>Parabasalia</taxon>
        <taxon>Trichomonadida</taxon>
        <taxon>Trichomonadidae</taxon>
        <taxon>Trichomonas</taxon>
    </lineage>
</organism>
<keyword evidence="1" id="KW-0805">Transcription regulation</keyword>
<feature type="region of interest" description="Disordered" evidence="5">
    <location>
        <begin position="196"/>
        <end position="222"/>
    </location>
</feature>
<evidence type="ECO:0000256" key="5">
    <source>
        <dbReference type="SAM" id="MobiDB-lite"/>
    </source>
</evidence>
<dbReference type="CDD" id="cd00167">
    <property type="entry name" value="SANT"/>
    <property type="match status" value="2"/>
</dbReference>
<dbReference type="PANTHER" id="PTHR46621">
    <property type="entry name" value="SNRNA-ACTIVATING PROTEIN COMPLEX SUBUNIT 4"/>
    <property type="match status" value="1"/>
</dbReference>
<evidence type="ECO:0000259" key="6">
    <source>
        <dbReference type="PROSITE" id="PS50090"/>
    </source>
</evidence>
<keyword evidence="4" id="KW-0539">Nucleus</keyword>
<evidence type="ECO:0000256" key="1">
    <source>
        <dbReference type="ARBA" id="ARBA00023015"/>
    </source>
</evidence>
<dbReference type="eggNOG" id="KOG0049">
    <property type="taxonomic scope" value="Eukaryota"/>
</dbReference>
<evidence type="ECO:0000256" key="3">
    <source>
        <dbReference type="ARBA" id="ARBA00023163"/>
    </source>
</evidence>
<accession>A2F4C1</accession>
<dbReference type="InterPro" id="IPR009057">
    <property type="entry name" value="Homeodomain-like_sf"/>
</dbReference>
<dbReference type="PROSITE" id="PS51294">
    <property type="entry name" value="HTH_MYB"/>
    <property type="match status" value="2"/>
</dbReference>
<dbReference type="GO" id="GO:0000978">
    <property type="term" value="F:RNA polymerase II cis-regulatory region sequence-specific DNA binding"/>
    <property type="evidence" value="ECO:0000318"/>
    <property type="project" value="GO_Central"/>
</dbReference>
<dbReference type="STRING" id="5722.A2F4C1"/>
<dbReference type="GO" id="GO:0000981">
    <property type="term" value="F:DNA-binding transcription factor activity, RNA polymerase II-specific"/>
    <property type="evidence" value="ECO:0000318"/>
    <property type="project" value="GO_Central"/>
</dbReference>